<feature type="transmembrane region" description="Helical" evidence="11">
    <location>
        <begin position="7"/>
        <end position="29"/>
    </location>
</feature>
<dbReference type="CDD" id="cd18774">
    <property type="entry name" value="PDC2_HK_sensor"/>
    <property type="match status" value="1"/>
</dbReference>
<evidence type="ECO:0000259" key="13">
    <source>
        <dbReference type="PROSITE" id="PS50885"/>
    </source>
</evidence>
<feature type="transmembrane region" description="Helical" evidence="11">
    <location>
        <begin position="181"/>
        <end position="203"/>
    </location>
</feature>
<feature type="region of interest" description="Disordered" evidence="10">
    <location>
        <begin position="98"/>
        <end position="117"/>
    </location>
</feature>
<dbReference type="InterPro" id="IPR004089">
    <property type="entry name" value="MCPsignal_dom"/>
</dbReference>
<dbReference type="InterPro" id="IPR003660">
    <property type="entry name" value="HAMP_dom"/>
</dbReference>
<keyword evidence="15" id="KW-1185">Reference proteome</keyword>
<dbReference type="GO" id="GO:0007165">
    <property type="term" value="P:signal transduction"/>
    <property type="evidence" value="ECO:0007669"/>
    <property type="project" value="UniProtKB-KW"/>
</dbReference>
<feature type="domain" description="HAMP" evidence="13">
    <location>
        <begin position="219"/>
        <end position="259"/>
    </location>
</feature>
<dbReference type="STRING" id="1121001.SAMN02745857_02504"/>
<dbReference type="Proteomes" id="UP000192761">
    <property type="component" value="Unassembled WGS sequence"/>
</dbReference>
<protein>
    <submittedName>
        <fullName evidence="14">Methyl-accepting chemotaxis sensory transducer with Cache sensor</fullName>
    </submittedName>
</protein>
<dbReference type="RefSeq" id="WP_084091144.1">
    <property type="nucleotide sequence ID" value="NZ_FWXD01000014.1"/>
</dbReference>
<keyword evidence="3 11" id="KW-0812">Transmembrane</keyword>
<feature type="coiled-coil region" evidence="9">
    <location>
        <begin position="503"/>
        <end position="530"/>
    </location>
</feature>
<dbReference type="PROSITE" id="PS50111">
    <property type="entry name" value="CHEMOTAXIS_TRANSDUC_2"/>
    <property type="match status" value="1"/>
</dbReference>
<evidence type="ECO:0000256" key="3">
    <source>
        <dbReference type="ARBA" id="ARBA00022692"/>
    </source>
</evidence>
<dbReference type="SMART" id="SM01049">
    <property type="entry name" value="Cache_2"/>
    <property type="match status" value="1"/>
</dbReference>
<sequence length="536" mass="56878">MKLSTRLGLVVGCTVLGLIIIAAVALGSLRTTMLDQHRSEIRLLLQLAANEVKYFKAEADAGRLSQQEAQDRAKAAVAALREGDDYLFVRLPDSTVLVHPDPRKQGKKDPGSKLPDGRTSMQAYLDALSTSDFGFVELTTKRPNGNVEVPKLNGLIRVQGWDWIIGYGVFMDDVDNTFRHYALTFLLIGAVIVAAVIALTVLISRSIFRQLGGEPAYAAEVAIAIADGDLGRRVEGQAPPGSLLDAMTRMQTSLRQMITGIQQGASQLGDSAHSLLGRMEQIDSAARQSADATSSTAAAIEQMSVSVTHISSNARESEHNSLRSTELAGNGADLVAQASHEIQRISGDVAQASQQIEGLVERSREISGIVGVIKEIADQTNLLALNAAIEAARAGEQGRGFAVVADEVRKLAERTGQATGQIAEMIQGIQTDTGSVVASMQAITPQVAEGVAKAGQAADALREINSGTLDTLGKIRDVAMATSEQSQASAAVAANVERIAHMVENAADSVRAANQDVRALEQLASELRASVTRFRL</sequence>
<evidence type="ECO:0000256" key="8">
    <source>
        <dbReference type="PROSITE-ProRule" id="PRU00284"/>
    </source>
</evidence>
<dbReference type="GO" id="GO:0004888">
    <property type="term" value="F:transmembrane signaling receptor activity"/>
    <property type="evidence" value="ECO:0007669"/>
    <property type="project" value="InterPro"/>
</dbReference>
<dbReference type="FunFam" id="1.10.287.950:FF:000001">
    <property type="entry name" value="Methyl-accepting chemotaxis sensory transducer"/>
    <property type="match status" value="1"/>
</dbReference>
<name>A0A1W1XRJ5_9NEIS</name>
<dbReference type="PANTHER" id="PTHR32089">
    <property type="entry name" value="METHYL-ACCEPTING CHEMOTAXIS PROTEIN MCPB"/>
    <property type="match status" value="1"/>
</dbReference>
<evidence type="ECO:0000313" key="15">
    <source>
        <dbReference type="Proteomes" id="UP000192761"/>
    </source>
</evidence>
<keyword evidence="6 8" id="KW-0807">Transducer</keyword>
<evidence type="ECO:0000256" key="7">
    <source>
        <dbReference type="ARBA" id="ARBA00029447"/>
    </source>
</evidence>
<comment type="subcellular location">
    <subcellularLocation>
        <location evidence="1">Cell membrane</location>
        <topology evidence="1">Multi-pass membrane protein</topology>
    </subcellularLocation>
</comment>
<keyword evidence="4 11" id="KW-1133">Transmembrane helix</keyword>
<keyword evidence="9" id="KW-0175">Coiled coil</keyword>
<evidence type="ECO:0000256" key="4">
    <source>
        <dbReference type="ARBA" id="ARBA00022989"/>
    </source>
</evidence>
<proteinExistence type="inferred from homology"/>
<evidence type="ECO:0000256" key="1">
    <source>
        <dbReference type="ARBA" id="ARBA00004651"/>
    </source>
</evidence>
<evidence type="ECO:0000256" key="9">
    <source>
        <dbReference type="SAM" id="Coils"/>
    </source>
</evidence>
<comment type="similarity">
    <text evidence="7">Belongs to the methyl-accepting chemotaxis (MCP) protein family.</text>
</comment>
<evidence type="ECO:0000256" key="5">
    <source>
        <dbReference type="ARBA" id="ARBA00023136"/>
    </source>
</evidence>
<evidence type="ECO:0000259" key="12">
    <source>
        <dbReference type="PROSITE" id="PS50111"/>
    </source>
</evidence>
<dbReference type="GO" id="GO:0006935">
    <property type="term" value="P:chemotaxis"/>
    <property type="evidence" value="ECO:0007669"/>
    <property type="project" value="InterPro"/>
</dbReference>
<evidence type="ECO:0000256" key="2">
    <source>
        <dbReference type="ARBA" id="ARBA00022475"/>
    </source>
</evidence>
<dbReference type="Pfam" id="PF00015">
    <property type="entry name" value="MCPsignal"/>
    <property type="match status" value="1"/>
</dbReference>
<dbReference type="EMBL" id="FWXD01000014">
    <property type="protein sequence ID" value="SMC26494.1"/>
    <property type="molecule type" value="Genomic_DNA"/>
</dbReference>
<evidence type="ECO:0000256" key="6">
    <source>
        <dbReference type="ARBA" id="ARBA00023224"/>
    </source>
</evidence>
<dbReference type="PRINTS" id="PR00260">
    <property type="entry name" value="CHEMTRNSDUCR"/>
</dbReference>
<evidence type="ECO:0000256" key="10">
    <source>
        <dbReference type="SAM" id="MobiDB-lite"/>
    </source>
</evidence>
<reference evidence="14 15" key="1">
    <citation type="submission" date="2017-04" db="EMBL/GenBank/DDBJ databases">
        <authorList>
            <person name="Afonso C.L."/>
            <person name="Miller P.J."/>
            <person name="Scott M.A."/>
            <person name="Spackman E."/>
            <person name="Goraichik I."/>
            <person name="Dimitrov K.M."/>
            <person name="Suarez D.L."/>
            <person name="Swayne D.E."/>
        </authorList>
    </citation>
    <scope>NUCLEOTIDE SEQUENCE [LARGE SCALE GENOMIC DNA]</scope>
    <source>
        <strain evidence="14 15">DSM 23236</strain>
    </source>
</reference>
<dbReference type="SMART" id="SM00283">
    <property type="entry name" value="MA"/>
    <property type="match status" value="1"/>
</dbReference>
<dbReference type="Gene3D" id="3.30.450.20">
    <property type="entry name" value="PAS domain"/>
    <property type="match status" value="1"/>
</dbReference>
<dbReference type="Pfam" id="PF17200">
    <property type="entry name" value="sCache_2"/>
    <property type="match status" value="1"/>
</dbReference>
<dbReference type="InterPro" id="IPR004090">
    <property type="entry name" value="Chemotax_Me-accpt_rcpt"/>
</dbReference>
<dbReference type="CDD" id="cd11386">
    <property type="entry name" value="MCP_signal"/>
    <property type="match status" value="1"/>
</dbReference>
<gene>
    <name evidence="14" type="ORF">SAMN02745857_02504</name>
</gene>
<evidence type="ECO:0000313" key="14">
    <source>
        <dbReference type="EMBL" id="SMC26494.1"/>
    </source>
</evidence>
<accession>A0A1W1XRJ5</accession>
<feature type="coiled-coil region" evidence="9">
    <location>
        <begin position="335"/>
        <end position="362"/>
    </location>
</feature>
<feature type="compositionally biased region" description="Basic and acidic residues" evidence="10">
    <location>
        <begin position="100"/>
        <end position="111"/>
    </location>
</feature>
<dbReference type="Gene3D" id="1.10.287.950">
    <property type="entry name" value="Methyl-accepting chemotaxis protein"/>
    <property type="match status" value="1"/>
</dbReference>
<dbReference type="GO" id="GO:0005886">
    <property type="term" value="C:plasma membrane"/>
    <property type="evidence" value="ECO:0007669"/>
    <property type="project" value="UniProtKB-SubCell"/>
</dbReference>
<dbReference type="SUPFAM" id="SSF58104">
    <property type="entry name" value="Methyl-accepting chemotaxis protein (MCP) signaling domain"/>
    <property type="match status" value="1"/>
</dbReference>
<organism evidence="14 15">
    <name type="scientific">Andreprevotia lacus DSM 23236</name>
    <dbReference type="NCBI Taxonomy" id="1121001"/>
    <lineage>
        <taxon>Bacteria</taxon>
        <taxon>Pseudomonadati</taxon>
        <taxon>Pseudomonadota</taxon>
        <taxon>Betaproteobacteria</taxon>
        <taxon>Neisseriales</taxon>
        <taxon>Chitinibacteraceae</taxon>
        <taxon>Andreprevotia</taxon>
    </lineage>
</organism>
<keyword evidence="5 11" id="KW-0472">Membrane</keyword>
<dbReference type="PROSITE" id="PS50885">
    <property type="entry name" value="HAMP"/>
    <property type="match status" value="1"/>
</dbReference>
<evidence type="ECO:0000256" key="11">
    <source>
        <dbReference type="SAM" id="Phobius"/>
    </source>
</evidence>
<dbReference type="PANTHER" id="PTHR32089:SF119">
    <property type="entry name" value="METHYL-ACCEPTING CHEMOTAXIS PROTEIN CTPL"/>
    <property type="match status" value="1"/>
</dbReference>
<dbReference type="AlphaFoldDB" id="A0A1W1XRJ5"/>
<keyword evidence="2" id="KW-1003">Cell membrane</keyword>
<feature type="domain" description="Methyl-accepting transducer" evidence="12">
    <location>
        <begin position="264"/>
        <end position="500"/>
    </location>
</feature>
<dbReference type="InterPro" id="IPR033480">
    <property type="entry name" value="sCache_2"/>
</dbReference>